<name>A0A3A6QVG5_9VIBR</name>
<evidence type="ECO:0000313" key="2">
    <source>
        <dbReference type="Proteomes" id="UP000273252"/>
    </source>
</evidence>
<dbReference type="InterPro" id="IPR027417">
    <property type="entry name" value="P-loop_NTPase"/>
</dbReference>
<dbReference type="PANTHER" id="PTHR37291:SF1">
    <property type="entry name" value="TYPE IV METHYL-DIRECTED RESTRICTION ENZYME ECOKMCRB SUBUNIT"/>
    <property type="match status" value="1"/>
</dbReference>
<gene>
    <name evidence="1" type="ORF">DZ860_06975</name>
</gene>
<proteinExistence type="predicted"/>
<accession>A0A3A6QVG5</accession>
<dbReference type="InterPro" id="IPR052934">
    <property type="entry name" value="Methyl-DNA_Rec/Restrict_Enz"/>
</dbReference>
<dbReference type="Proteomes" id="UP000273252">
    <property type="component" value="Unassembled WGS sequence"/>
</dbReference>
<evidence type="ECO:0008006" key="3">
    <source>
        <dbReference type="Google" id="ProtNLM"/>
    </source>
</evidence>
<keyword evidence="2" id="KW-1185">Reference proteome</keyword>
<protein>
    <recommendedName>
        <fullName evidence="3">ATPase dynein-related AAA domain-containing protein</fullName>
    </recommendedName>
</protein>
<dbReference type="PANTHER" id="PTHR37291">
    <property type="entry name" value="5-METHYLCYTOSINE-SPECIFIC RESTRICTION ENZYME B"/>
    <property type="match status" value="1"/>
</dbReference>
<comment type="caution">
    <text evidence="1">The sequence shown here is derived from an EMBL/GenBank/DDBJ whole genome shotgun (WGS) entry which is preliminary data.</text>
</comment>
<organism evidence="1 2">
    <name type="scientific">Vibrio sinensis</name>
    <dbReference type="NCBI Taxonomy" id="2302434"/>
    <lineage>
        <taxon>Bacteria</taxon>
        <taxon>Pseudomonadati</taxon>
        <taxon>Pseudomonadota</taxon>
        <taxon>Gammaproteobacteria</taxon>
        <taxon>Vibrionales</taxon>
        <taxon>Vibrionaceae</taxon>
        <taxon>Vibrio</taxon>
    </lineage>
</organism>
<dbReference type="OrthoDB" id="9781481at2"/>
<dbReference type="SUPFAM" id="SSF52540">
    <property type="entry name" value="P-loop containing nucleoside triphosphate hydrolases"/>
    <property type="match status" value="1"/>
</dbReference>
<dbReference type="RefSeq" id="WP_120030218.1">
    <property type="nucleotide sequence ID" value="NZ_QVMU01000004.1"/>
</dbReference>
<dbReference type="AlphaFoldDB" id="A0A3A6QVG5"/>
<evidence type="ECO:0000313" key="1">
    <source>
        <dbReference type="EMBL" id="RJX72894.1"/>
    </source>
</evidence>
<reference evidence="1 2" key="1">
    <citation type="submission" date="2018-08" db="EMBL/GenBank/DDBJ databases">
        <title>Vibrio isolated from the Eastern China Marginal Seas.</title>
        <authorList>
            <person name="Li Y."/>
        </authorList>
    </citation>
    <scope>NUCLEOTIDE SEQUENCE [LARGE SCALE GENOMIC DNA]</scope>
    <source>
        <strain evidence="1 2">BEI233</strain>
    </source>
</reference>
<dbReference type="EMBL" id="QVMU01000004">
    <property type="protein sequence ID" value="RJX72894.1"/>
    <property type="molecule type" value="Genomic_DNA"/>
</dbReference>
<dbReference type="Gene3D" id="3.40.50.300">
    <property type="entry name" value="P-loop containing nucleotide triphosphate hydrolases"/>
    <property type="match status" value="1"/>
</dbReference>
<sequence>MHPVDFIDKIHKITRTGRAGEQARRPQYFTFPNQGQSIEQLIDVLHYVQNNCTPDNETLKRRAGYLKNLGFLKDERVKSEEQITKSGHALLSPCFSGFRLIQNQIKKWKFPLIWNAAGKSDGIEVYPYWITLEFLLKIDGPISVGEYILFATSIKNRSEIDDHIALLKANRVHDFKELNEVLTDASDRFTSDSWNLLIGDYQYFEYVTYDKSNKNIRLSSEADLGAIQNQITAFYSIPEKDSHYYDFLYNMNDEDSLVFPAEKSISSDELKKTSEAIENDFPYKNLLLKGVPGTGKSRYIEEIILDKIFKVKDGAEPSVCLPISDVISSNVLRINIHSATSNSDLMQGISVNTNPHGQIEYSEKQGLILNHIIKAILNPSLPFVIVLEEIQENELNKLIGDLIFLIEESRRVCFDQDFINGEKSSNSAITELVNQKAGMNKVNLPSLVSNKESITLTIPQNLYFLCTSNYRDDKKIMGDNLLRRFEVIEIYPSSLPIIHDVTKVFFDRLNVAINSYFTEQQEVHPDRFQVGHAIWIDVNDAKTFARALVKLIVDFKDIKDIAWEDFMGILEQTLFFNNEIEQYDYAKLTSELQRFYFFDESVSTPAVDTILKLFDTQG</sequence>